<evidence type="ECO:0000256" key="1">
    <source>
        <dbReference type="SAM" id="MobiDB-lite"/>
    </source>
</evidence>
<protein>
    <submittedName>
        <fullName evidence="2">Uncharacterized protein</fullName>
    </submittedName>
</protein>
<organism evidence="2 3">
    <name type="scientific">Steinernema hermaphroditum</name>
    <dbReference type="NCBI Taxonomy" id="289476"/>
    <lineage>
        <taxon>Eukaryota</taxon>
        <taxon>Metazoa</taxon>
        <taxon>Ecdysozoa</taxon>
        <taxon>Nematoda</taxon>
        <taxon>Chromadorea</taxon>
        <taxon>Rhabditida</taxon>
        <taxon>Tylenchina</taxon>
        <taxon>Panagrolaimomorpha</taxon>
        <taxon>Strongyloidoidea</taxon>
        <taxon>Steinernematidae</taxon>
        <taxon>Steinernema</taxon>
    </lineage>
</organism>
<evidence type="ECO:0000313" key="2">
    <source>
        <dbReference type="EMBL" id="KAK0394002.1"/>
    </source>
</evidence>
<sequence>MTERLVRSLVSAIVQIRELEEDGQFEEAQNIVHYFVTAVSALYYNTDARMFRYIMGRVIEEMDAIVLQEEAEYVSEVEDMDDDDDDSTSSDDEDRVIPSSVPYIYM</sequence>
<reference evidence="2" key="1">
    <citation type="submission" date="2023-06" db="EMBL/GenBank/DDBJ databases">
        <title>Genomic analysis of the entomopathogenic nematode Steinernema hermaphroditum.</title>
        <authorList>
            <person name="Schwarz E.M."/>
            <person name="Heppert J.K."/>
            <person name="Baniya A."/>
            <person name="Schwartz H.T."/>
            <person name="Tan C.-H."/>
            <person name="Antoshechkin I."/>
            <person name="Sternberg P.W."/>
            <person name="Goodrich-Blair H."/>
            <person name="Dillman A.R."/>
        </authorList>
    </citation>
    <scope>NUCLEOTIDE SEQUENCE</scope>
    <source>
        <strain evidence="2">PS9179</strain>
        <tissue evidence="2">Whole animal</tissue>
    </source>
</reference>
<dbReference type="AlphaFoldDB" id="A0AA39GXN1"/>
<evidence type="ECO:0000313" key="3">
    <source>
        <dbReference type="Proteomes" id="UP001175271"/>
    </source>
</evidence>
<feature type="compositionally biased region" description="Acidic residues" evidence="1">
    <location>
        <begin position="75"/>
        <end position="94"/>
    </location>
</feature>
<gene>
    <name evidence="2" type="ORF">QR680_000521</name>
</gene>
<dbReference type="Proteomes" id="UP001175271">
    <property type="component" value="Unassembled WGS sequence"/>
</dbReference>
<proteinExistence type="predicted"/>
<name>A0AA39GXN1_9BILA</name>
<dbReference type="EMBL" id="JAUCMV010000005">
    <property type="protein sequence ID" value="KAK0394002.1"/>
    <property type="molecule type" value="Genomic_DNA"/>
</dbReference>
<keyword evidence="3" id="KW-1185">Reference proteome</keyword>
<comment type="caution">
    <text evidence="2">The sequence shown here is derived from an EMBL/GenBank/DDBJ whole genome shotgun (WGS) entry which is preliminary data.</text>
</comment>
<feature type="region of interest" description="Disordered" evidence="1">
    <location>
        <begin position="75"/>
        <end position="106"/>
    </location>
</feature>
<accession>A0AA39GXN1</accession>